<protein>
    <recommendedName>
        <fullName evidence="1">DUF58 domain-containing protein</fullName>
    </recommendedName>
</protein>
<dbReference type="AlphaFoldDB" id="Q31JI1"/>
<evidence type="ECO:0000259" key="1">
    <source>
        <dbReference type="Pfam" id="PF01882"/>
    </source>
</evidence>
<dbReference type="PANTHER" id="PTHR33608:SF12">
    <property type="entry name" value="DUF58 DOMAIN-CONTAINING PROTEIN"/>
    <property type="match status" value="1"/>
</dbReference>
<name>Q31JI1_HYDCU</name>
<accession>Q31JI1</accession>
<dbReference type="KEGG" id="tcx:Tcr_0096"/>
<reference evidence="2" key="1">
    <citation type="submission" date="2006-07" db="EMBL/GenBank/DDBJ databases">
        <title>Complete sequence of Thiomicrospira crunogena XCL-2.</title>
        <authorList>
            <consortium name="US DOE Joint Genome Institute"/>
            <person name="Copeland A."/>
            <person name="Lucas S."/>
            <person name="Lapidus A."/>
            <person name="Barry K."/>
            <person name="Detter J.C."/>
            <person name="Glavina del Rio T."/>
            <person name="Hammon N."/>
            <person name="Israni S."/>
            <person name="Dalin E."/>
            <person name="Tice H."/>
            <person name="Pitluck S."/>
            <person name="Chain P."/>
            <person name="Malfatti S."/>
            <person name="Shin M."/>
            <person name="Vergez L."/>
            <person name="Schmutz J."/>
            <person name="Larimer F."/>
            <person name="Land M."/>
            <person name="Hauser L."/>
            <person name="Kyrpides N."/>
            <person name="Lykidis A."/>
            <person name="Scott K.M."/>
            <person name="Sievert S."/>
            <person name="Kerfeld C."/>
            <person name="Freyermuth S."/>
            <person name="Dobrinski K."/>
            <person name="Boller A."/>
            <person name="Fitzpatrick K."/>
            <person name="Thoma P."/>
            <person name="Moore J."/>
            <person name="Richardson P."/>
        </authorList>
    </citation>
    <scope>NUCLEOTIDE SEQUENCE</scope>
    <source>
        <strain evidence="2">XCL-2</strain>
    </source>
</reference>
<organism evidence="2">
    <name type="scientific">Hydrogenovibrio crunogenus (strain DSM 25203 / XCL-2)</name>
    <name type="common">Thiomicrospira crunogena</name>
    <dbReference type="NCBI Taxonomy" id="317025"/>
    <lineage>
        <taxon>Bacteria</taxon>
        <taxon>Pseudomonadati</taxon>
        <taxon>Pseudomonadota</taxon>
        <taxon>Gammaproteobacteria</taxon>
        <taxon>Thiotrichales</taxon>
        <taxon>Piscirickettsiaceae</taxon>
        <taxon>Hydrogenovibrio</taxon>
    </lineage>
</organism>
<dbReference type="InterPro" id="IPR002881">
    <property type="entry name" value="DUF58"/>
</dbReference>
<dbReference type="Pfam" id="PF01882">
    <property type="entry name" value="DUF58"/>
    <property type="match status" value="1"/>
</dbReference>
<dbReference type="HOGENOM" id="CLU_054927_1_0_6"/>
<gene>
    <name evidence="2" type="ordered locus">Tcr_0096</name>
</gene>
<sequence>MMRSASMRLSSMWASAKSWFDQAASDSLTPQIQAPILSEQQIHALGDEVSQIVAKPVANPKASDARKQGEQASRYLGSGMEYEESRRYQPGDEVRRINWRLMARTGQAHTKLFQEERQESWTLLLDQRQSMRFGTRHYLKVVQAARAAGFFAWQAQQSGLPVEGIALSEQIRNSATFEGNGTFERFMEFASVACPPLAVIQESRLYDELLVCQQRLQSGDRLIILSDFKDLDDATLQLLAALQDKIMIKAVLIYDPVEKRLPSLPGLKLQSLNGEFEVSQLSAQQSKAYQKWSEQYFDHKIQRLNQVGVTVVSLSTVDSLQVLNDQLHVGGVYARS</sequence>
<dbReference type="eggNOG" id="COG1721">
    <property type="taxonomic scope" value="Bacteria"/>
</dbReference>
<proteinExistence type="predicted"/>
<feature type="domain" description="DUF58" evidence="1">
    <location>
        <begin position="84"/>
        <end position="275"/>
    </location>
</feature>
<dbReference type="PANTHER" id="PTHR33608">
    <property type="entry name" value="BLL2464 PROTEIN"/>
    <property type="match status" value="1"/>
</dbReference>
<dbReference type="EMBL" id="CP000109">
    <property type="protein sequence ID" value="ABB40692.1"/>
    <property type="molecule type" value="Genomic_DNA"/>
</dbReference>
<dbReference type="STRING" id="317025.Tcr_0096"/>
<evidence type="ECO:0000313" key="2">
    <source>
        <dbReference type="EMBL" id="ABB40692.1"/>
    </source>
</evidence>